<keyword evidence="3" id="KW-1185">Reference proteome</keyword>
<dbReference type="EMBL" id="CP122566">
    <property type="protein sequence ID" value="WGH93079.1"/>
    <property type="molecule type" value="Genomic_DNA"/>
</dbReference>
<evidence type="ECO:0000313" key="2">
    <source>
        <dbReference type="EMBL" id="WGH93079.1"/>
    </source>
</evidence>
<feature type="transmembrane region" description="Helical" evidence="1">
    <location>
        <begin position="6"/>
        <end position="32"/>
    </location>
</feature>
<sequence length="51" mass="5382">MSVVAFFMGFMPSPVGVMIFTCALATVLLWGVATGRFLGWLTDAVEPGAES</sequence>
<dbReference type="RefSeq" id="WP_158524558.1">
    <property type="nucleotide sequence ID" value="NZ_CP122566.1"/>
</dbReference>
<organism evidence="2 3">
    <name type="scientific">Auritidibacter ignavus</name>
    <dbReference type="NCBI Taxonomy" id="678932"/>
    <lineage>
        <taxon>Bacteria</taxon>
        <taxon>Bacillati</taxon>
        <taxon>Actinomycetota</taxon>
        <taxon>Actinomycetes</taxon>
        <taxon>Micrococcales</taxon>
        <taxon>Micrococcaceae</taxon>
        <taxon>Auritidibacter</taxon>
    </lineage>
</organism>
<keyword evidence="1" id="KW-0812">Transmembrane</keyword>
<keyword evidence="1" id="KW-1133">Transmembrane helix</keyword>
<dbReference type="AlphaFoldDB" id="A0AAJ6AIX6"/>
<gene>
    <name evidence="2" type="ORF">QDX21_12450</name>
</gene>
<accession>A0AAJ6AIX6</accession>
<protein>
    <submittedName>
        <fullName evidence="2">Uncharacterized protein</fullName>
    </submittedName>
</protein>
<evidence type="ECO:0000256" key="1">
    <source>
        <dbReference type="SAM" id="Phobius"/>
    </source>
</evidence>
<proteinExistence type="predicted"/>
<name>A0AAJ6AIX6_9MICC</name>
<reference evidence="2 3" key="1">
    <citation type="submission" date="2023-03" db="EMBL/GenBank/DDBJ databases">
        <title>Complete genome sequences of several Auritidibacter ignavus strains isolated from ear infections.</title>
        <authorList>
            <person name="Baehr T."/>
            <person name="Baumhoegger A.M."/>
        </authorList>
    </citation>
    <scope>NUCLEOTIDE SEQUENCE [LARGE SCALE GENOMIC DNA]</scope>
    <source>
        <strain evidence="2 3">BABAE-6</strain>
    </source>
</reference>
<evidence type="ECO:0000313" key="3">
    <source>
        <dbReference type="Proteomes" id="UP001224674"/>
    </source>
</evidence>
<keyword evidence="1" id="KW-0472">Membrane</keyword>
<dbReference type="Proteomes" id="UP001224674">
    <property type="component" value="Chromosome"/>
</dbReference>